<keyword evidence="13 15" id="KW-0811">Translocation</keyword>
<dbReference type="Gene3D" id="3.90.1440.10">
    <property type="entry name" value="SecA, preprotein cross-linking domain"/>
    <property type="match status" value="1"/>
</dbReference>
<evidence type="ECO:0000256" key="5">
    <source>
        <dbReference type="ARBA" id="ARBA00022475"/>
    </source>
</evidence>
<evidence type="ECO:0000256" key="8">
    <source>
        <dbReference type="ARBA" id="ARBA00022741"/>
    </source>
</evidence>
<dbReference type="HOGENOM" id="CLU_005314_3_0_0"/>
<dbReference type="GO" id="GO:0017038">
    <property type="term" value="P:protein import"/>
    <property type="evidence" value="ECO:0007669"/>
    <property type="project" value="InterPro"/>
</dbReference>
<comment type="subunit">
    <text evidence="15">Monomer and homodimer. Part of the essential Sec protein translocation apparatus which comprises SecA, SecYEG and auxiliary proteins SecDF. Other proteins may also be involved.</text>
</comment>
<gene>
    <name evidence="15" type="primary">secA</name>
    <name evidence="21" type="ORF">JonanDRAFT_1229</name>
</gene>
<evidence type="ECO:0000256" key="14">
    <source>
        <dbReference type="ARBA" id="ARBA00023136"/>
    </source>
</evidence>
<evidence type="ECO:0000313" key="22">
    <source>
        <dbReference type="Proteomes" id="UP000003806"/>
    </source>
</evidence>
<evidence type="ECO:0000313" key="21">
    <source>
        <dbReference type="EMBL" id="EHM13595.1"/>
    </source>
</evidence>
<keyword evidence="4 15" id="KW-0813">Transport</keyword>
<dbReference type="Gene3D" id="1.10.3060.10">
    <property type="entry name" value="Helical scaffold and wing domains of SecA"/>
    <property type="match status" value="1"/>
</dbReference>
<dbReference type="InterPro" id="IPR004027">
    <property type="entry name" value="SEC_C_motif"/>
</dbReference>
<dbReference type="InterPro" id="IPR011115">
    <property type="entry name" value="SecA_DEAD"/>
</dbReference>
<evidence type="ECO:0000256" key="13">
    <source>
        <dbReference type="ARBA" id="ARBA00023010"/>
    </source>
</evidence>
<dbReference type="InterPro" id="IPR011130">
    <property type="entry name" value="SecA_preprotein_X-link_dom"/>
</dbReference>
<dbReference type="RefSeq" id="WP_008523186.1">
    <property type="nucleotide sequence ID" value="NZ_CM001376.1"/>
</dbReference>
<feature type="region of interest" description="Disordered" evidence="17">
    <location>
        <begin position="877"/>
        <end position="939"/>
    </location>
</feature>
<dbReference type="InterPro" id="IPR011116">
    <property type="entry name" value="SecA_Wing/Scaffold"/>
</dbReference>
<keyword evidence="14 15" id="KW-0472">Membrane</keyword>
<evidence type="ECO:0000256" key="3">
    <source>
        <dbReference type="ARBA" id="ARBA00007650"/>
    </source>
</evidence>
<accession>H0ULV4</accession>
<dbReference type="SMART" id="SM00958">
    <property type="entry name" value="SecA_PP_bind"/>
    <property type="match status" value="1"/>
</dbReference>
<evidence type="ECO:0000256" key="15">
    <source>
        <dbReference type="HAMAP-Rule" id="MF_01382"/>
    </source>
</evidence>
<dbReference type="InterPro" id="IPR036266">
    <property type="entry name" value="SecA_Wing/Scaffold_sf"/>
</dbReference>
<feature type="binding site" evidence="15">
    <location>
        <position position="545"/>
    </location>
    <ligand>
        <name>ATP</name>
        <dbReference type="ChEBI" id="CHEBI:30616"/>
    </ligand>
</feature>
<dbReference type="CDD" id="cd17928">
    <property type="entry name" value="DEXDc_SecA"/>
    <property type="match status" value="1"/>
</dbReference>
<feature type="domain" description="SecA family profile" evidence="20">
    <location>
        <begin position="3"/>
        <end position="663"/>
    </location>
</feature>
<dbReference type="InterPro" id="IPR014018">
    <property type="entry name" value="SecA_motor_DEAD"/>
</dbReference>
<evidence type="ECO:0000256" key="1">
    <source>
        <dbReference type="ARBA" id="ARBA00001947"/>
    </source>
</evidence>
<keyword evidence="22" id="KW-1185">Reference proteome</keyword>
<evidence type="ECO:0000256" key="7">
    <source>
        <dbReference type="ARBA" id="ARBA00022723"/>
    </source>
</evidence>
<keyword evidence="11 15" id="KW-0653">Protein transport</keyword>
<dbReference type="InterPro" id="IPR014001">
    <property type="entry name" value="Helicase_ATP-bd"/>
</dbReference>
<evidence type="ECO:0000256" key="11">
    <source>
        <dbReference type="ARBA" id="ARBA00022927"/>
    </source>
</evidence>
<dbReference type="HAMAP" id="MF_01382">
    <property type="entry name" value="SecA"/>
    <property type="match status" value="1"/>
</dbReference>
<evidence type="ECO:0000259" key="18">
    <source>
        <dbReference type="PROSITE" id="PS51192"/>
    </source>
</evidence>
<comment type="similarity">
    <text evidence="3 15 16">Belongs to the SecA family.</text>
</comment>
<dbReference type="STRING" id="885272.JonanDRAFT_1229"/>
<dbReference type="PROSITE" id="PS51196">
    <property type="entry name" value="SECA_MOTOR_DEAD"/>
    <property type="match status" value="1"/>
</dbReference>
<dbReference type="Gene3D" id="3.40.50.300">
    <property type="entry name" value="P-loop containing nucleotide triphosphate hydrolases"/>
    <property type="match status" value="2"/>
</dbReference>
<dbReference type="PROSITE" id="PS51192">
    <property type="entry name" value="HELICASE_ATP_BIND_1"/>
    <property type="match status" value="1"/>
</dbReference>
<dbReference type="SUPFAM" id="SSF81767">
    <property type="entry name" value="Pre-protein crosslinking domain of SecA"/>
    <property type="match status" value="1"/>
</dbReference>
<dbReference type="NCBIfam" id="NF009538">
    <property type="entry name" value="PRK12904.1"/>
    <property type="match status" value="1"/>
</dbReference>
<evidence type="ECO:0000256" key="12">
    <source>
        <dbReference type="ARBA" id="ARBA00022967"/>
    </source>
</evidence>
<keyword evidence="12 15" id="KW-1278">Translocase</keyword>
<dbReference type="GO" id="GO:0005829">
    <property type="term" value="C:cytosol"/>
    <property type="evidence" value="ECO:0007669"/>
    <property type="project" value="TreeGrafter"/>
</dbReference>
<dbReference type="NCBIfam" id="TIGR00963">
    <property type="entry name" value="secA"/>
    <property type="match status" value="1"/>
</dbReference>
<dbReference type="Pfam" id="PF07516">
    <property type="entry name" value="SecA_SW"/>
    <property type="match status" value="1"/>
</dbReference>
<dbReference type="GO" id="GO:0031522">
    <property type="term" value="C:cell envelope Sec protein transport complex"/>
    <property type="evidence" value="ECO:0007669"/>
    <property type="project" value="TreeGrafter"/>
</dbReference>
<dbReference type="GO" id="GO:0006605">
    <property type="term" value="P:protein targeting"/>
    <property type="evidence" value="ECO:0007669"/>
    <property type="project" value="UniProtKB-UniRule"/>
</dbReference>
<evidence type="ECO:0000256" key="9">
    <source>
        <dbReference type="ARBA" id="ARBA00022833"/>
    </source>
</evidence>
<dbReference type="Pfam" id="PF02810">
    <property type="entry name" value="SEC-C"/>
    <property type="match status" value="1"/>
</dbReference>
<dbReference type="GO" id="GO:0008564">
    <property type="term" value="F:protein-exporting ATPase activity"/>
    <property type="evidence" value="ECO:0007669"/>
    <property type="project" value="UniProtKB-EC"/>
</dbReference>
<dbReference type="GO" id="GO:0005886">
    <property type="term" value="C:plasma membrane"/>
    <property type="evidence" value="ECO:0007669"/>
    <property type="project" value="UniProtKB-SubCell"/>
</dbReference>
<dbReference type="PROSITE" id="PS51194">
    <property type="entry name" value="HELICASE_CTER"/>
    <property type="match status" value="1"/>
</dbReference>
<dbReference type="FunFam" id="3.40.50.300:FF:000113">
    <property type="entry name" value="Preprotein translocase subunit SecA"/>
    <property type="match status" value="1"/>
</dbReference>
<dbReference type="InterPro" id="IPR000185">
    <property type="entry name" value="SecA"/>
</dbReference>
<feature type="binding site" evidence="15">
    <location>
        <position position="115"/>
    </location>
    <ligand>
        <name>ATP</name>
        <dbReference type="ChEBI" id="CHEBI:30616"/>
    </ligand>
</feature>
<keyword evidence="8 15" id="KW-0547">Nucleotide-binding</keyword>
<dbReference type="GO" id="GO:0005524">
    <property type="term" value="F:ATP binding"/>
    <property type="evidence" value="ECO:0007669"/>
    <property type="project" value="UniProtKB-UniRule"/>
</dbReference>
<dbReference type="Pfam" id="PF21090">
    <property type="entry name" value="P-loop_SecA"/>
    <property type="match status" value="1"/>
</dbReference>
<comment type="catalytic activity">
    <reaction evidence="15">
        <text>ATP + H2O + cellular proteinSide 1 = ADP + phosphate + cellular proteinSide 2.</text>
        <dbReference type="EC" id="7.4.2.8"/>
    </reaction>
</comment>
<evidence type="ECO:0000256" key="6">
    <source>
        <dbReference type="ARBA" id="ARBA00022490"/>
    </source>
</evidence>
<name>H0ULV4_9BACT</name>
<dbReference type="InterPro" id="IPR001650">
    <property type="entry name" value="Helicase_C-like"/>
</dbReference>
<evidence type="ECO:0000256" key="2">
    <source>
        <dbReference type="ARBA" id="ARBA00004170"/>
    </source>
</evidence>
<evidence type="ECO:0000259" key="19">
    <source>
        <dbReference type="PROSITE" id="PS51194"/>
    </source>
</evidence>
<dbReference type="PRINTS" id="PR00906">
    <property type="entry name" value="SECA"/>
</dbReference>
<dbReference type="InterPro" id="IPR020937">
    <property type="entry name" value="SecA_CS"/>
</dbReference>
<dbReference type="GO" id="GO:0043952">
    <property type="term" value="P:protein transport by the Sec complex"/>
    <property type="evidence" value="ECO:0007669"/>
    <property type="project" value="UniProtKB-ARBA"/>
</dbReference>
<keyword evidence="6 15" id="KW-0963">Cytoplasm</keyword>
<comment type="function">
    <text evidence="15">Part of the Sec protein translocase complex. Interacts with the SecYEG preprotein conducting channel. Has a central role in coupling the hydrolysis of ATP to the transfer of proteins into and across the cell membrane, serving as an ATP-driven molecular motor driving the stepwise translocation of polypeptide chains across the membrane.</text>
</comment>
<dbReference type="FunFam" id="3.90.1440.10:FF:000002">
    <property type="entry name" value="Protein translocase subunit SecA"/>
    <property type="match status" value="1"/>
</dbReference>
<evidence type="ECO:0000256" key="4">
    <source>
        <dbReference type="ARBA" id="ARBA00022448"/>
    </source>
</evidence>
<dbReference type="InterPro" id="IPR036670">
    <property type="entry name" value="SecA_X-link_sf"/>
</dbReference>
<proteinExistence type="inferred from homology"/>
<dbReference type="eggNOG" id="COG0653">
    <property type="taxonomic scope" value="Bacteria"/>
</dbReference>
<dbReference type="SUPFAM" id="SSF81886">
    <property type="entry name" value="Helical scaffold and wing domains of SecA"/>
    <property type="match status" value="1"/>
</dbReference>
<evidence type="ECO:0000256" key="10">
    <source>
        <dbReference type="ARBA" id="ARBA00022840"/>
    </source>
</evidence>
<dbReference type="GO" id="GO:0065002">
    <property type="term" value="P:intracellular protein transmembrane transport"/>
    <property type="evidence" value="ECO:0007669"/>
    <property type="project" value="UniProtKB-UniRule"/>
</dbReference>
<comment type="cofactor">
    <cofactor evidence="1">
        <name>Zn(2+)</name>
        <dbReference type="ChEBI" id="CHEBI:29105"/>
    </cofactor>
</comment>
<dbReference type="InterPro" id="IPR044722">
    <property type="entry name" value="SecA_SF2_C"/>
</dbReference>
<keyword evidence="9" id="KW-0862">Zinc</keyword>
<dbReference type="PANTHER" id="PTHR30612">
    <property type="entry name" value="SECA INNER MEMBRANE COMPONENT OF SEC PROTEIN SECRETION SYSTEM"/>
    <property type="match status" value="1"/>
</dbReference>
<reference evidence="21 22" key="1">
    <citation type="submission" date="2011-11" db="EMBL/GenBank/DDBJ databases">
        <title>The Noncontiguous Finished genome of Jonquetella anthropi DSM 22815.</title>
        <authorList>
            <consortium name="US DOE Joint Genome Institute (JGI-PGF)"/>
            <person name="Lucas S."/>
            <person name="Copeland A."/>
            <person name="Lapidus A."/>
            <person name="Glavina del Rio T."/>
            <person name="Dalin E."/>
            <person name="Tice H."/>
            <person name="Bruce D."/>
            <person name="Goodwin L."/>
            <person name="Pitluck S."/>
            <person name="Peters L."/>
            <person name="Mikhailova N."/>
            <person name="Held B."/>
            <person name="Kyrpides N."/>
            <person name="Mavromatis K."/>
            <person name="Ivanova N."/>
            <person name="Markowitz V."/>
            <person name="Cheng J.-F."/>
            <person name="Hugenholtz P."/>
            <person name="Woyke T."/>
            <person name="Wu D."/>
            <person name="Gronow S."/>
            <person name="Wellnitz S."/>
            <person name="Brambilla E."/>
            <person name="Klenk H.-P."/>
            <person name="Eisen J.A."/>
        </authorList>
    </citation>
    <scope>NUCLEOTIDE SEQUENCE [LARGE SCALE GENOMIC DNA]</scope>
    <source>
        <strain evidence="21 22">DSM 22815</strain>
    </source>
</reference>
<dbReference type="PANTHER" id="PTHR30612:SF0">
    <property type="entry name" value="CHLOROPLAST PROTEIN-TRANSPORTING ATPASE"/>
    <property type="match status" value="1"/>
</dbReference>
<dbReference type="GO" id="GO:0046872">
    <property type="term" value="F:metal ion binding"/>
    <property type="evidence" value="ECO:0007669"/>
    <property type="project" value="UniProtKB-KW"/>
</dbReference>
<sequence>MFEGLKKALGLDPNERKLKRYRAKVAEINALEPKIREMTDEAIKERALAIRAQLSELAAKWKVPANHTVDPEEAANFQEGLSQISSASNEHLTEVFALAREMAHRKLGLRPFDVQLMGAMALHEGNIAEMKTGEGKTLVAPLAVILNAYTGRGVHVVTVNDYLAKRDAEWMKPLYEAMGCSVGVIYAFMDQQERKKAYDSDITYGTNSEFGFDYLRDNMVNSAEEMVQRGHNFCIVDEVDSILIDEARTPLIISGPSQDDPEAYRIADDIACQLEGYVKDPNEFQSRNFLEKQEIVEPDADYQVDEKEKSISLTSRGIAKCEKLLNVPGLFSDMGHADMAHRIQQAIKAHSLFKRDVDYVVKDGEIVIVDEFTGRLMFGRRYSDGLHQAIEAKEKVTVGKESQTLATITLQNYFRLYAKLAGMTGTAATEAEEFKEIYGLGVVVVPTNQPVIREDKTDLIYRTKVEKFAAVADVIEKIHATGRPILVGTASVSTSENVSRLLKARKVPHRVLNARYHEMESAIVAQAGRLGAVTVATNMAGRGTDIVLGGNPDFLAKEAFKERNLDPIKDKEACDSIRREFADACAKEKEKVLQLGGLCIIGTERHEARRIDNQLRGRSGRQGDPGASQFYLSLEDDLLRLFGADQLQGLLGRLGMEEGEAMEAKLLSKAIESSQKKVEMVHYDIRRQLLLYDNVMNQQREAVYGERSHILLAEDLIEHGRQMAESVVEDIMDAAFPEDAPSEPSLAAARLQEVFWPGVENHLAGVDDRHNMAKAREAIVAEVGDRFDQRVKELTHDVANSVFRFISLHVLDGAWKEHLLGMDALREGIGLRAVGQKDPLMEYNFESYNLFKETMARVRENIIKLFFKVSLVSDEDRRRQEQSRYHAPSGASMPLPGQSNSGFGGPMSRGGYFGAGEAPAPKRVPKVGRNDPCPCGSGKKYKNCCGRNA</sequence>
<protein>
    <recommendedName>
        <fullName evidence="15 16">Protein translocase subunit SecA</fullName>
        <ecNumber evidence="15">7.4.2.8</ecNumber>
    </recommendedName>
</protein>
<dbReference type="CDD" id="cd18803">
    <property type="entry name" value="SF2_C_secA"/>
    <property type="match status" value="1"/>
</dbReference>
<dbReference type="SMART" id="SM00957">
    <property type="entry name" value="SecA_DEAD"/>
    <property type="match status" value="1"/>
</dbReference>
<keyword evidence="5 15" id="KW-1003">Cell membrane</keyword>
<dbReference type="PROSITE" id="PS01312">
    <property type="entry name" value="SECA"/>
    <property type="match status" value="1"/>
</dbReference>
<evidence type="ECO:0000256" key="17">
    <source>
        <dbReference type="SAM" id="MobiDB-lite"/>
    </source>
</evidence>
<comment type="subcellular location">
    <subcellularLocation>
        <location evidence="15">Cell membrane</location>
        <topology evidence="15">Peripheral membrane protein</topology>
        <orientation evidence="15">Cytoplasmic side</orientation>
    </subcellularLocation>
    <subcellularLocation>
        <location evidence="15">Cytoplasm</location>
    </subcellularLocation>
    <subcellularLocation>
        <location evidence="2">Membrane</location>
        <topology evidence="2">Peripheral membrane protein</topology>
    </subcellularLocation>
    <text evidence="15">Distribution is 50-50.</text>
</comment>
<evidence type="ECO:0000259" key="20">
    <source>
        <dbReference type="PROSITE" id="PS51196"/>
    </source>
</evidence>
<dbReference type="EC" id="7.4.2.8" evidence="15"/>
<feature type="binding site" evidence="15">
    <location>
        <begin position="133"/>
        <end position="137"/>
    </location>
    <ligand>
        <name>ATP</name>
        <dbReference type="ChEBI" id="CHEBI:30616"/>
    </ligand>
</feature>
<evidence type="ECO:0000256" key="16">
    <source>
        <dbReference type="RuleBase" id="RU003874"/>
    </source>
</evidence>
<dbReference type="SUPFAM" id="SSF52540">
    <property type="entry name" value="P-loop containing nucleoside triphosphate hydrolases"/>
    <property type="match status" value="2"/>
</dbReference>
<organism evidence="21 22">
    <name type="scientific">Jonquetella anthropi DSM 22815</name>
    <dbReference type="NCBI Taxonomy" id="885272"/>
    <lineage>
        <taxon>Bacteria</taxon>
        <taxon>Thermotogati</taxon>
        <taxon>Synergistota</taxon>
        <taxon>Synergistia</taxon>
        <taxon>Synergistales</taxon>
        <taxon>Dethiosulfovibrionaceae</taxon>
        <taxon>Jonquetella</taxon>
    </lineage>
</organism>
<dbReference type="Pfam" id="PF01043">
    <property type="entry name" value="SecA_PP_bind"/>
    <property type="match status" value="1"/>
</dbReference>
<keyword evidence="7" id="KW-0479">Metal-binding</keyword>
<dbReference type="AlphaFoldDB" id="H0ULV4"/>
<feature type="domain" description="Helicase ATP-binding" evidence="18">
    <location>
        <begin position="117"/>
        <end position="255"/>
    </location>
</feature>
<dbReference type="Proteomes" id="UP000003806">
    <property type="component" value="Chromosome"/>
</dbReference>
<keyword evidence="10 15" id="KW-0067">ATP-binding</keyword>
<dbReference type="InterPro" id="IPR027417">
    <property type="entry name" value="P-loop_NTPase"/>
</dbReference>
<feature type="domain" description="Helicase C-terminal" evidence="19">
    <location>
        <begin position="470"/>
        <end position="679"/>
    </location>
</feature>
<dbReference type="Pfam" id="PF07517">
    <property type="entry name" value="SecA_DEAD"/>
    <property type="match status" value="1"/>
</dbReference>
<dbReference type="EMBL" id="CM001376">
    <property type="protein sequence ID" value="EHM13595.1"/>
    <property type="molecule type" value="Genomic_DNA"/>
</dbReference>
<feature type="compositionally biased region" description="Gly residues" evidence="17">
    <location>
        <begin position="902"/>
        <end position="914"/>
    </location>
</feature>